<proteinExistence type="predicted"/>
<gene>
    <name evidence="1" type="ORF">CDV31_008276</name>
</gene>
<evidence type="ECO:0000313" key="2">
    <source>
        <dbReference type="Proteomes" id="UP000288429"/>
    </source>
</evidence>
<accession>A0A428U189</accession>
<dbReference type="EMBL" id="NIZV01000108">
    <property type="protein sequence ID" value="RSM08063.1"/>
    <property type="molecule type" value="Genomic_DNA"/>
</dbReference>
<protein>
    <submittedName>
        <fullName evidence="1">Uncharacterized protein</fullName>
    </submittedName>
</protein>
<comment type="caution">
    <text evidence="1">The sequence shown here is derived from an EMBL/GenBank/DDBJ whole genome shotgun (WGS) entry which is preliminary data.</text>
</comment>
<organism evidence="1 2">
    <name type="scientific">Fusarium ambrosium</name>
    <dbReference type="NCBI Taxonomy" id="131363"/>
    <lineage>
        <taxon>Eukaryota</taxon>
        <taxon>Fungi</taxon>
        <taxon>Dikarya</taxon>
        <taxon>Ascomycota</taxon>
        <taxon>Pezizomycotina</taxon>
        <taxon>Sordariomycetes</taxon>
        <taxon>Hypocreomycetidae</taxon>
        <taxon>Hypocreales</taxon>
        <taxon>Nectriaceae</taxon>
        <taxon>Fusarium</taxon>
        <taxon>Fusarium solani species complex</taxon>
    </lineage>
</organism>
<dbReference type="Proteomes" id="UP000288429">
    <property type="component" value="Unassembled WGS sequence"/>
</dbReference>
<sequence length="510" mass="56938">MSNPSPPLMASGAEDFEFEQHENSPLLCDDDKRRLVQSFLNIPSIFPYRDQVISLLESKGPDTIKSFEDTSVDPIIHERFKKFVVEETAISGASRRFLLHPKGSLQSRLHVRCHYPSLLSSATQGSESMAYCGDPTSPSMAFLVNKGVLGHREALVSEACFRCESVYNRRNPNGRARYPEDYGPELRQVHQEFADWLWDSSEATVVLLVGRSNEDRLRKRYPRAVEFQLPGFGVIPGHGYLLLDSSRGVSRIVICVQHPEHTIRYSNYSQACQQDYLINLAVTLSGISSPVHRTACADARQISLEKHCIDLQQVPLAGDVMKLLSHKFLGLSPPPEIDQTLIRELLGHSGNRLQPREPSMRELEALLAKICPPPTKSATGRCSFVFCGSKAGRCYEGYCLHHWKVKNPGHRAPSVMCRAQDCTQTTRGGFQGFCRKHYLGTGAPPKYTCAVSDCESIKVWRTGYCVTHSKAILGFLGDPTKDPCKYENCQTSSVREGYCAHRATTAGLQI</sequence>
<reference evidence="1 2" key="1">
    <citation type="submission" date="2017-06" db="EMBL/GenBank/DDBJ databases">
        <title>Cmopartive genomic analysis of Ambrosia Fusariam Clade fungi.</title>
        <authorList>
            <person name="Stajich J.E."/>
            <person name="Carrillo J."/>
            <person name="Kijimoto T."/>
            <person name="Eskalen A."/>
            <person name="O'Donnell K."/>
            <person name="Kasson M."/>
        </authorList>
    </citation>
    <scope>NUCLEOTIDE SEQUENCE [LARGE SCALE GENOMIC DNA]</scope>
    <source>
        <strain evidence="1 2">NRRL 20438</strain>
    </source>
</reference>
<dbReference type="AlphaFoldDB" id="A0A428U189"/>
<evidence type="ECO:0000313" key="1">
    <source>
        <dbReference type="EMBL" id="RSM08063.1"/>
    </source>
</evidence>
<name>A0A428U189_9HYPO</name>
<keyword evidence="2" id="KW-1185">Reference proteome</keyword>